<evidence type="ECO:0000259" key="5">
    <source>
        <dbReference type="Pfam" id="PF00346"/>
    </source>
</evidence>
<dbReference type="PANTHER" id="PTHR11993">
    <property type="entry name" value="NADH-UBIQUINONE OXIDOREDUCTASE 49 KDA SUBUNIT"/>
    <property type="match status" value="1"/>
</dbReference>
<dbReference type="GO" id="GO:0048038">
    <property type="term" value="F:quinone binding"/>
    <property type="evidence" value="ECO:0007669"/>
    <property type="project" value="InterPro"/>
</dbReference>
<dbReference type="PANTHER" id="PTHR11993:SF10">
    <property type="entry name" value="NADH DEHYDROGENASE [UBIQUINONE] IRON-SULFUR PROTEIN 2, MITOCHONDRIAL"/>
    <property type="match status" value="1"/>
</dbReference>
<evidence type="ECO:0000256" key="1">
    <source>
        <dbReference type="ARBA" id="ARBA00005769"/>
    </source>
</evidence>
<dbReference type="InterPro" id="IPR014029">
    <property type="entry name" value="NADH_UbQ_OxRdtase_49kDa_CS"/>
</dbReference>
<dbReference type="GO" id="GO:0051287">
    <property type="term" value="F:NAD binding"/>
    <property type="evidence" value="ECO:0007669"/>
    <property type="project" value="InterPro"/>
</dbReference>
<accession>X1GDQ5</accession>
<comment type="similarity">
    <text evidence="1">Belongs to the complex I 49 kDa subunit family.</text>
</comment>
<gene>
    <name evidence="6" type="ORF">S03H2_38325</name>
</gene>
<dbReference type="EMBL" id="BARU01023630">
    <property type="protein sequence ID" value="GAH55357.1"/>
    <property type="molecule type" value="Genomic_DNA"/>
</dbReference>
<comment type="caution">
    <text evidence="6">The sequence shown here is derived from an EMBL/GenBank/DDBJ whole genome shotgun (WGS) entry which is preliminary data.</text>
</comment>
<organism evidence="6">
    <name type="scientific">marine sediment metagenome</name>
    <dbReference type="NCBI Taxonomy" id="412755"/>
    <lineage>
        <taxon>unclassified sequences</taxon>
        <taxon>metagenomes</taxon>
        <taxon>ecological metagenomes</taxon>
    </lineage>
</organism>
<name>X1GDQ5_9ZZZZ</name>
<feature type="domain" description="NADH-quinone oxidoreductase subunit D" evidence="5">
    <location>
        <begin position="121"/>
        <end position="258"/>
    </location>
</feature>
<evidence type="ECO:0000256" key="4">
    <source>
        <dbReference type="ARBA" id="ARBA00023027"/>
    </source>
</evidence>
<dbReference type="AlphaFoldDB" id="X1GDQ5"/>
<dbReference type="PROSITE" id="PS00535">
    <property type="entry name" value="COMPLEX1_49K"/>
    <property type="match status" value="1"/>
</dbReference>
<keyword evidence="2" id="KW-0813">Transport</keyword>
<dbReference type="InterPro" id="IPR022885">
    <property type="entry name" value="NDH1_su_D/H"/>
</dbReference>
<sequence>MAVKTESFVINIGPQHPSTHGVFRMRMTFDGEVVVDMEPVFGYLHRGIEKLAEGRTYKQNIPFTDRLDYVSSMTNNQAYVMAVEKLAGIPVAERAEYLRVIMAELQRIANHLIAVGAFLNDCGAFVTPFMYMFREREKILDLFEMVCGQRLTYNYMRFGGVSHDIPEEFLPALKRFIAEMPGFIDEYDQLLAENEILLTRAKGVGILPGEMAINCSASGPVLRASDVKWDIRKADPYSVYDRFEFDIPTGSIGDCYDR</sequence>
<dbReference type="SUPFAM" id="SSF56762">
    <property type="entry name" value="HydB/Nqo4-like"/>
    <property type="match status" value="1"/>
</dbReference>
<evidence type="ECO:0000256" key="3">
    <source>
        <dbReference type="ARBA" id="ARBA00022967"/>
    </source>
</evidence>
<dbReference type="GO" id="GO:0016651">
    <property type="term" value="F:oxidoreductase activity, acting on NAD(P)H"/>
    <property type="evidence" value="ECO:0007669"/>
    <property type="project" value="InterPro"/>
</dbReference>
<evidence type="ECO:0000313" key="6">
    <source>
        <dbReference type="EMBL" id="GAH55357.1"/>
    </source>
</evidence>
<protein>
    <recommendedName>
        <fullName evidence="5">NADH-quinone oxidoreductase subunit D domain-containing protein</fullName>
    </recommendedName>
</protein>
<proteinExistence type="inferred from homology"/>
<dbReference type="InterPro" id="IPR029014">
    <property type="entry name" value="NiFe-Hase_large"/>
</dbReference>
<dbReference type="Pfam" id="PF00346">
    <property type="entry name" value="Complex1_49kDa"/>
    <property type="match status" value="1"/>
</dbReference>
<keyword evidence="4" id="KW-0520">NAD</keyword>
<feature type="non-terminal residue" evidence="6">
    <location>
        <position position="258"/>
    </location>
</feature>
<dbReference type="InterPro" id="IPR001135">
    <property type="entry name" value="NADH_Q_OxRdtase_suD"/>
</dbReference>
<reference evidence="6" key="1">
    <citation type="journal article" date="2014" name="Front. Microbiol.">
        <title>High frequency of phylogenetically diverse reductive dehalogenase-homologous genes in deep subseafloor sedimentary metagenomes.</title>
        <authorList>
            <person name="Kawai M."/>
            <person name="Futagami T."/>
            <person name="Toyoda A."/>
            <person name="Takaki Y."/>
            <person name="Nishi S."/>
            <person name="Hori S."/>
            <person name="Arai W."/>
            <person name="Tsubouchi T."/>
            <person name="Morono Y."/>
            <person name="Uchiyama I."/>
            <person name="Ito T."/>
            <person name="Fujiyama A."/>
            <person name="Inagaki F."/>
            <person name="Takami H."/>
        </authorList>
    </citation>
    <scope>NUCLEOTIDE SEQUENCE</scope>
    <source>
        <strain evidence="6">Expedition CK06-06</strain>
    </source>
</reference>
<evidence type="ECO:0000256" key="2">
    <source>
        <dbReference type="ARBA" id="ARBA00022448"/>
    </source>
</evidence>
<keyword evidence="3" id="KW-1278">Translocase</keyword>
<dbReference type="Gene3D" id="1.10.645.10">
    <property type="entry name" value="Cytochrome-c3 Hydrogenase, chain B"/>
    <property type="match status" value="1"/>
</dbReference>